<evidence type="ECO:0000313" key="1">
    <source>
        <dbReference type="EMBL" id="EPQ17916.1"/>
    </source>
</evidence>
<organism evidence="1 2">
    <name type="scientific">Myotis brandtii</name>
    <name type="common">Brandt's bat</name>
    <dbReference type="NCBI Taxonomy" id="109478"/>
    <lineage>
        <taxon>Eukaryota</taxon>
        <taxon>Metazoa</taxon>
        <taxon>Chordata</taxon>
        <taxon>Craniata</taxon>
        <taxon>Vertebrata</taxon>
        <taxon>Euteleostomi</taxon>
        <taxon>Mammalia</taxon>
        <taxon>Eutheria</taxon>
        <taxon>Laurasiatheria</taxon>
        <taxon>Chiroptera</taxon>
        <taxon>Yangochiroptera</taxon>
        <taxon>Vespertilionidae</taxon>
        <taxon>Myotis</taxon>
    </lineage>
</organism>
<dbReference type="Proteomes" id="UP000052978">
    <property type="component" value="Unassembled WGS sequence"/>
</dbReference>
<gene>
    <name evidence="1" type="ORF">D623_10014174</name>
</gene>
<sequence length="188" mass="20790">MDIHTFKHTHHFPHFILLGPVYKPHKSLLPQSLWAHGHTHTYMQTHTSFSPLHGNQPLNRTKYASVYALREAQSRAESCLTSHSRPAADGCCPSLIPGNVYSTESQALLWGEDIMVSGLCPRADPRTLNLIESACLCSTSSMAGAGSLPLGSREGLKAPLCTIMMKHLAPCTYPRFDTGEYFLKISRK</sequence>
<keyword evidence="2" id="KW-1185">Reference proteome</keyword>
<reference evidence="1 2" key="1">
    <citation type="journal article" date="2013" name="Nat. Commun.">
        <title>Genome analysis reveals insights into physiology and longevity of the Brandt's bat Myotis brandtii.</title>
        <authorList>
            <person name="Seim I."/>
            <person name="Fang X."/>
            <person name="Xiong Z."/>
            <person name="Lobanov A.V."/>
            <person name="Huang Z."/>
            <person name="Ma S."/>
            <person name="Feng Y."/>
            <person name="Turanov A.A."/>
            <person name="Zhu Y."/>
            <person name="Lenz T.L."/>
            <person name="Gerashchenko M.V."/>
            <person name="Fan D."/>
            <person name="Hee Yim S."/>
            <person name="Yao X."/>
            <person name="Jordan D."/>
            <person name="Xiong Y."/>
            <person name="Ma Y."/>
            <person name="Lyapunov A.N."/>
            <person name="Chen G."/>
            <person name="Kulakova O.I."/>
            <person name="Sun Y."/>
            <person name="Lee S.G."/>
            <person name="Bronson R.T."/>
            <person name="Moskalev A.A."/>
            <person name="Sunyaev S.R."/>
            <person name="Zhang G."/>
            <person name="Krogh A."/>
            <person name="Wang J."/>
            <person name="Gladyshev V.N."/>
        </authorList>
    </citation>
    <scope>NUCLEOTIDE SEQUENCE [LARGE SCALE GENOMIC DNA]</scope>
</reference>
<dbReference type="EMBL" id="KE164431">
    <property type="protein sequence ID" value="EPQ17916.1"/>
    <property type="molecule type" value="Genomic_DNA"/>
</dbReference>
<accession>S7NKJ5</accession>
<protein>
    <submittedName>
        <fullName evidence="1">Uncharacterized protein</fullName>
    </submittedName>
</protein>
<evidence type="ECO:0000313" key="2">
    <source>
        <dbReference type="Proteomes" id="UP000052978"/>
    </source>
</evidence>
<name>S7NKJ5_MYOBR</name>
<proteinExistence type="predicted"/>
<dbReference type="AlphaFoldDB" id="S7NKJ5"/>